<dbReference type="GO" id="GO:0005615">
    <property type="term" value="C:extracellular space"/>
    <property type="evidence" value="ECO:0007669"/>
    <property type="project" value="TreeGrafter"/>
</dbReference>
<keyword evidence="6" id="KW-1185">Reference proteome</keyword>
<dbReference type="GO" id="GO:0042302">
    <property type="term" value="F:structural constituent of cuticle"/>
    <property type="evidence" value="ECO:0007669"/>
    <property type="project" value="UniProtKB-UniRule"/>
</dbReference>
<dbReference type="InterPro" id="IPR051217">
    <property type="entry name" value="Insect_Cuticle_Struc_Prot"/>
</dbReference>
<dbReference type="GO" id="GO:0031012">
    <property type="term" value="C:extracellular matrix"/>
    <property type="evidence" value="ECO:0007669"/>
    <property type="project" value="TreeGrafter"/>
</dbReference>
<evidence type="ECO:0000256" key="4">
    <source>
        <dbReference type="SAM" id="SignalP"/>
    </source>
</evidence>
<evidence type="ECO:0000313" key="5">
    <source>
        <dbReference type="EMBL" id="KAK2706984.1"/>
    </source>
</evidence>
<gene>
    <name evidence="5" type="ORF">QYM36_014868</name>
</gene>
<proteinExistence type="predicted"/>
<dbReference type="PANTHER" id="PTHR12236">
    <property type="entry name" value="STRUCTURAL CONTITUENT OF CUTICLE"/>
    <property type="match status" value="1"/>
</dbReference>
<feature type="chain" id="PRO_5041744135" description="Cuticle protein" evidence="4">
    <location>
        <begin position="17"/>
        <end position="140"/>
    </location>
</feature>
<keyword evidence="4" id="KW-0732">Signal</keyword>
<sequence length="140" mass="15270">MKAFLLLAACISVAVAFPQYNYDPPPSVPSGLYELPSEPSNQEETKELLNEPTSLDNAKLPFSPVISEPAPPAMMPMPYAFEWGVNDSENGLDFAHDEVSSDGVLTKGSYRVLLPNGRTQVVTFTVNGDNGYVAKVQYQK</sequence>
<dbReference type="PROSITE" id="PS51155">
    <property type="entry name" value="CHIT_BIND_RR_2"/>
    <property type="match status" value="1"/>
</dbReference>
<dbReference type="AlphaFoldDB" id="A0AA88HAZ5"/>
<feature type="signal peptide" evidence="4">
    <location>
        <begin position="1"/>
        <end position="16"/>
    </location>
</feature>
<evidence type="ECO:0000313" key="6">
    <source>
        <dbReference type="Proteomes" id="UP001187531"/>
    </source>
</evidence>
<dbReference type="EMBL" id="JAVRJZ010000019">
    <property type="protein sequence ID" value="KAK2706984.1"/>
    <property type="molecule type" value="Genomic_DNA"/>
</dbReference>
<dbReference type="InterPro" id="IPR000618">
    <property type="entry name" value="Insect_cuticle"/>
</dbReference>
<dbReference type="Pfam" id="PF00379">
    <property type="entry name" value="Chitin_bind_4"/>
    <property type="match status" value="1"/>
</dbReference>
<evidence type="ECO:0000256" key="1">
    <source>
        <dbReference type="ARBA" id="ARBA00022460"/>
    </source>
</evidence>
<evidence type="ECO:0008006" key="7">
    <source>
        <dbReference type="Google" id="ProtNLM"/>
    </source>
</evidence>
<keyword evidence="1 2" id="KW-0193">Cuticle</keyword>
<evidence type="ECO:0000256" key="3">
    <source>
        <dbReference type="SAM" id="MobiDB-lite"/>
    </source>
</evidence>
<name>A0AA88HAZ5_ARTSF</name>
<dbReference type="Proteomes" id="UP001187531">
    <property type="component" value="Unassembled WGS sequence"/>
</dbReference>
<protein>
    <recommendedName>
        <fullName evidence="7">Cuticle protein</fullName>
    </recommendedName>
</protein>
<organism evidence="5 6">
    <name type="scientific">Artemia franciscana</name>
    <name type="common">Brine shrimp</name>
    <name type="synonym">Artemia sanfranciscana</name>
    <dbReference type="NCBI Taxonomy" id="6661"/>
    <lineage>
        <taxon>Eukaryota</taxon>
        <taxon>Metazoa</taxon>
        <taxon>Ecdysozoa</taxon>
        <taxon>Arthropoda</taxon>
        <taxon>Crustacea</taxon>
        <taxon>Branchiopoda</taxon>
        <taxon>Anostraca</taxon>
        <taxon>Artemiidae</taxon>
        <taxon>Artemia</taxon>
    </lineage>
</organism>
<evidence type="ECO:0000256" key="2">
    <source>
        <dbReference type="PROSITE-ProRule" id="PRU00497"/>
    </source>
</evidence>
<comment type="caution">
    <text evidence="5">The sequence shown here is derived from an EMBL/GenBank/DDBJ whole genome shotgun (WGS) entry which is preliminary data.</text>
</comment>
<dbReference type="PANTHER" id="PTHR12236:SF79">
    <property type="entry name" value="CUTICULAR PROTEIN 50CB-RELATED"/>
    <property type="match status" value="1"/>
</dbReference>
<feature type="region of interest" description="Disordered" evidence="3">
    <location>
        <begin position="28"/>
        <end position="62"/>
    </location>
</feature>
<reference evidence="5" key="1">
    <citation type="submission" date="2023-07" db="EMBL/GenBank/DDBJ databases">
        <title>Chromosome-level genome assembly of Artemia franciscana.</title>
        <authorList>
            <person name="Jo E."/>
        </authorList>
    </citation>
    <scope>NUCLEOTIDE SEQUENCE</scope>
    <source>
        <tissue evidence="5">Whole body</tissue>
    </source>
</reference>
<accession>A0AA88HAZ5</accession>